<dbReference type="Proteomes" id="UP000229335">
    <property type="component" value="Unassembled WGS sequence"/>
</dbReference>
<dbReference type="SUPFAM" id="SSF143422">
    <property type="entry name" value="Transposase IS200-like"/>
    <property type="match status" value="1"/>
</dbReference>
<name>A0A2M6WLD5_9BACT</name>
<evidence type="ECO:0000313" key="3">
    <source>
        <dbReference type="Proteomes" id="UP000229335"/>
    </source>
</evidence>
<dbReference type="GO" id="GO:0006313">
    <property type="term" value="P:DNA transposition"/>
    <property type="evidence" value="ECO:0007669"/>
    <property type="project" value="InterPro"/>
</dbReference>
<comment type="caution">
    <text evidence="2">The sequence shown here is derived from an EMBL/GenBank/DDBJ whole genome shotgun (WGS) entry which is preliminary data.</text>
</comment>
<evidence type="ECO:0000259" key="1">
    <source>
        <dbReference type="SMART" id="SM01321"/>
    </source>
</evidence>
<dbReference type="Gene3D" id="3.30.70.1290">
    <property type="entry name" value="Transposase IS200-like"/>
    <property type="match status" value="1"/>
</dbReference>
<organism evidence="2 3">
    <name type="scientific">Candidatus Falkowbacteria bacterium CG10_big_fil_rev_8_21_14_0_10_43_11</name>
    <dbReference type="NCBI Taxonomy" id="1974568"/>
    <lineage>
        <taxon>Bacteria</taxon>
        <taxon>Candidatus Falkowiibacteriota</taxon>
    </lineage>
</organism>
<dbReference type="InterPro" id="IPR052715">
    <property type="entry name" value="RAYT_transposase"/>
</dbReference>
<dbReference type="EMBL" id="PFAS01000057">
    <property type="protein sequence ID" value="PIT93628.1"/>
    <property type="molecule type" value="Genomic_DNA"/>
</dbReference>
<dbReference type="InterPro" id="IPR036515">
    <property type="entry name" value="Transposase_17_sf"/>
</dbReference>
<feature type="domain" description="Transposase IS200-like" evidence="1">
    <location>
        <begin position="21"/>
        <end position="179"/>
    </location>
</feature>
<sequence>MSVFKNTFRVETARHPDWDYSGDGMYFVTICTQNKFCYFGEIVNEEMRLNNIGKIAAGFWAEIPKHFPNVILDEYIIMSNHLHGIIFICNDDVRQGVDNCNRIRRDAINRVSTGGGITGQYNPMGKNSLGEIIRWYKGRVSFEVNKVYDKNFIWQSRFYDRIIRNEYELHNVRNYIYYNPVKWEIDRNNPENLFY</sequence>
<dbReference type="AlphaFoldDB" id="A0A2M6WLD5"/>
<dbReference type="InterPro" id="IPR002686">
    <property type="entry name" value="Transposase_17"/>
</dbReference>
<dbReference type="PANTHER" id="PTHR36966">
    <property type="entry name" value="REP-ASSOCIATED TYROSINE TRANSPOSASE"/>
    <property type="match status" value="1"/>
</dbReference>
<proteinExistence type="predicted"/>
<dbReference type="GO" id="GO:0004803">
    <property type="term" value="F:transposase activity"/>
    <property type="evidence" value="ECO:0007669"/>
    <property type="project" value="InterPro"/>
</dbReference>
<gene>
    <name evidence="2" type="ORF">COU00_03305</name>
</gene>
<protein>
    <submittedName>
        <fullName evidence="2">Transposase</fullName>
    </submittedName>
</protein>
<dbReference type="PANTHER" id="PTHR36966:SF1">
    <property type="entry name" value="REP-ASSOCIATED TYROSINE TRANSPOSASE"/>
    <property type="match status" value="1"/>
</dbReference>
<evidence type="ECO:0000313" key="2">
    <source>
        <dbReference type="EMBL" id="PIT93628.1"/>
    </source>
</evidence>
<dbReference type="GO" id="GO:0043565">
    <property type="term" value="F:sequence-specific DNA binding"/>
    <property type="evidence" value="ECO:0007669"/>
    <property type="project" value="TreeGrafter"/>
</dbReference>
<reference evidence="3" key="1">
    <citation type="submission" date="2017-09" db="EMBL/GenBank/DDBJ databases">
        <title>Depth-based differentiation of microbial function through sediment-hosted aquifers and enrichment of novel symbionts in the deep terrestrial subsurface.</title>
        <authorList>
            <person name="Probst A.J."/>
            <person name="Ladd B."/>
            <person name="Jarett J.K."/>
            <person name="Geller-Mcgrath D.E."/>
            <person name="Sieber C.M.K."/>
            <person name="Emerson J.B."/>
            <person name="Anantharaman K."/>
            <person name="Thomas B.C."/>
            <person name="Malmstrom R."/>
            <person name="Stieglmeier M."/>
            <person name="Klingl A."/>
            <person name="Woyke T."/>
            <person name="Ryan C.M."/>
            <person name="Banfield J.F."/>
        </authorList>
    </citation>
    <scope>NUCLEOTIDE SEQUENCE [LARGE SCALE GENOMIC DNA]</scope>
</reference>
<accession>A0A2M6WLD5</accession>
<dbReference type="SMART" id="SM01321">
    <property type="entry name" value="Y1_Tnp"/>
    <property type="match status" value="1"/>
</dbReference>